<protein>
    <recommendedName>
        <fullName evidence="9">Beta sliding clamp</fullName>
    </recommendedName>
</protein>
<dbReference type="PANTHER" id="PTHR30478:SF0">
    <property type="entry name" value="BETA SLIDING CLAMP"/>
    <property type="match status" value="1"/>
</dbReference>
<dbReference type="Gene3D" id="3.10.150.10">
    <property type="entry name" value="DNA Polymerase III, subunit A, domain 2"/>
    <property type="match status" value="1"/>
</dbReference>
<reference evidence="14 15" key="1">
    <citation type="submission" date="2023-01" db="EMBL/GenBank/DDBJ databases">
        <title>Novel diversity within Roseofilum (Cyanobacteria; Desertifilaceae) from marine benthic mats with descriptions of four novel species.</title>
        <authorList>
            <person name="Wang Y."/>
            <person name="Berthold D.E."/>
            <person name="Hu J."/>
            <person name="Lefler F.W."/>
            <person name="Laughinghouse H.D. IV."/>
        </authorList>
    </citation>
    <scope>NUCLEOTIDE SEQUENCE [LARGE SCALE GENOMIC DNA]</scope>
    <source>
        <strain evidence="14 15">BLCC-M91</strain>
    </source>
</reference>
<dbReference type="InterPro" id="IPR022635">
    <property type="entry name" value="DNA_polIII_beta_C"/>
</dbReference>
<dbReference type="GO" id="GO:0003887">
    <property type="term" value="F:DNA-directed DNA polymerase activity"/>
    <property type="evidence" value="ECO:0007669"/>
    <property type="project" value="UniProtKB-EC"/>
</dbReference>
<feature type="domain" description="DNA polymerase III beta sliding clamp central" evidence="12">
    <location>
        <begin position="150"/>
        <end position="196"/>
    </location>
</feature>
<evidence type="ECO:0000313" key="15">
    <source>
        <dbReference type="Proteomes" id="UP001231370"/>
    </source>
</evidence>
<proteinExistence type="inferred from homology"/>
<dbReference type="RefSeq" id="WP_283761189.1">
    <property type="nucleotide sequence ID" value="NZ_JAQPOK010000023.1"/>
</dbReference>
<keyword evidence="15" id="KW-1185">Reference proteome</keyword>
<dbReference type="Pfam" id="PF00712">
    <property type="entry name" value="DNA_pol3_beta"/>
    <property type="match status" value="1"/>
</dbReference>
<feature type="domain" description="DNA polymerase III beta sliding clamp N-terminal" evidence="11">
    <location>
        <begin position="1"/>
        <end position="127"/>
    </location>
</feature>
<dbReference type="PIRSF" id="PIRSF000804">
    <property type="entry name" value="DNA_pol_III_b"/>
    <property type="match status" value="1"/>
</dbReference>
<dbReference type="SUPFAM" id="SSF55979">
    <property type="entry name" value="DNA clamp"/>
    <property type="match status" value="3"/>
</dbReference>
<evidence type="ECO:0000313" key="14">
    <source>
        <dbReference type="EMBL" id="MDJ1177861.1"/>
    </source>
</evidence>
<dbReference type="Gene3D" id="3.70.10.10">
    <property type="match status" value="1"/>
</dbReference>
<evidence type="ECO:0000256" key="10">
    <source>
        <dbReference type="SAM" id="MobiDB-lite"/>
    </source>
</evidence>
<dbReference type="Pfam" id="PF02768">
    <property type="entry name" value="DNA_pol3_beta_3"/>
    <property type="match status" value="1"/>
</dbReference>
<dbReference type="InterPro" id="IPR022637">
    <property type="entry name" value="DNA_polIII_beta_cen"/>
</dbReference>
<dbReference type="CDD" id="cd00140">
    <property type="entry name" value="beta_clamp"/>
    <property type="match status" value="1"/>
</dbReference>
<evidence type="ECO:0000259" key="12">
    <source>
        <dbReference type="Pfam" id="PF02767"/>
    </source>
</evidence>
<keyword evidence="7 9" id="KW-0239">DNA-directed DNA polymerase</keyword>
<evidence type="ECO:0000259" key="13">
    <source>
        <dbReference type="Pfam" id="PF02768"/>
    </source>
</evidence>
<evidence type="ECO:0000256" key="4">
    <source>
        <dbReference type="ARBA" id="ARBA00022679"/>
    </source>
</evidence>
<accession>A0ABT7BH90</accession>
<dbReference type="InterPro" id="IPR046938">
    <property type="entry name" value="DNA_clamp_sf"/>
</dbReference>
<comment type="subunit">
    <text evidence="9">Forms a ring-shaped head-to-tail homodimer around DNA.</text>
</comment>
<dbReference type="InterPro" id="IPR022634">
    <property type="entry name" value="DNA_polIII_beta_N"/>
</dbReference>
<evidence type="ECO:0000256" key="7">
    <source>
        <dbReference type="ARBA" id="ARBA00022932"/>
    </source>
</evidence>
<comment type="subcellular location">
    <subcellularLocation>
        <location evidence="1 9">Cytoplasm</location>
    </subcellularLocation>
</comment>
<comment type="function">
    <text evidence="9">Confers DNA tethering and processivity to DNA polymerases and other proteins. Acts as a clamp, forming a ring around DNA (a reaction catalyzed by the clamp-loading complex) which diffuses in an ATP-independent manner freely and bidirectionally along dsDNA. Initially characterized for its ability to contact the catalytic subunit of DNA polymerase III (Pol III), a complex, multichain enzyme responsible for most of the replicative synthesis in bacteria; Pol III exhibits 3'-5' exonuclease proofreading activity. The beta chain is required for initiation of replication as well as for processivity of DNA replication.</text>
</comment>
<gene>
    <name evidence="14" type="primary">dnaN</name>
    <name evidence="14" type="ORF">PJF56_03185</name>
</gene>
<dbReference type="PANTHER" id="PTHR30478">
    <property type="entry name" value="DNA POLYMERASE III SUBUNIT BETA"/>
    <property type="match status" value="1"/>
</dbReference>
<evidence type="ECO:0000256" key="2">
    <source>
        <dbReference type="ARBA" id="ARBA00010752"/>
    </source>
</evidence>
<sequence length="397" mass="43120">MKLVCTQSDLNTNLSLVSRAIPSRPSQPILSNVRFIADRQTQEVSLTAFDLSLGIQARFPANVEEDGDLALPAKLLNDMISRLPPGDLTLEADSDDPENPDPNVTITCPCGRYQLRGLDPEDYPSLPVLETGETLILPSAAILAGLRGCLFATSLDETKQVLTGVHLTVKEDSVEFAATDGHRLAVVTTSTENEEEGAGLKPDRAGLKPAPTAPPFEVTVPGRALREIERMIGSHKEGINLELTVDEGQVVFQLPSCRLTSRTLDGQYPAYEQLIPQVFERQIDLDRRQLLSSVERIAILADQKNNVVMFSIKGETQEVILSVEATDVGSATESIPATISGEDLQIAFNVKYFVDALKAIPSQELKIQLNSADKPVILSPLGGVQMTCLLMPVQIRS</sequence>
<dbReference type="NCBIfam" id="TIGR00663">
    <property type="entry name" value="dnan"/>
    <property type="match status" value="1"/>
</dbReference>
<dbReference type="SMART" id="SM00480">
    <property type="entry name" value="POL3Bc"/>
    <property type="match status" value="1"/>
</dbReference>
<comment type="similarity">
    <text evidence="2 9">Belongs to the beta sliding clamp family.</text>
</comment>
<name>A0ABT7BH90_9CYAN</name>
<dbReference type="InterPro" id="IPR001001">
    <property type="entry name" value="DNA_polIII_beta"/>
</dbReference>
<keyword evidence="3 9" id="KW-0963">Cytoplasm</keyword>
<evidence type="ECO:0000256" key="6">
    <source>
        <dbReference type="ARBA" id="ARBA00022705"/>
    </source>
</evidence>
<evidence type="ECO:0000256" key="1">
    <source>
        <dbReference type="ARBA" id="ARBA00004496"/>
    </source>
</evidence>
<evidence type="ECO:0000259" key="11">
    <source>
        <dbReference type="Pfam" id="PF00712"/>
    </source>
</evidence>
<dbReference type="EMBL" id="JAQPOK010000023">
    <property type="protein sequence ID" value="MDJ1177861.1"/>
    <property type="molecule type" value="Genomic_DNA"/>
</dbReference>
<feature type="domain" description="DNA polymerase III beta sliding clamp C-terminal" evidence="13">
    <location>
        <begin position="273"/>
        <end position="393"/>
    </location>
</feature>
<comment type="caution">
    <text evidence="14">The sequence shown here is derived from an EMBL/GenBank/DDBJ whole genome shotgun (WGS) entry which is preliminary data.</text>
</comment>
<keyword evidence="5 9" id="KW-0548">Nucleotidyltransferase</keyword>
<evidence type="ECO:0000256" key="9">
    <source>
        <dbReference type="PIRNR" id="PIRNR000804"/>
    </source>
</evidence>
<feature type="region of interest" description="Disordered" evidence="10">
    <location>
        <begin position="190"/>
        <end position="215"/>
    </location>
</feature>
<keyword evidence="8" id="KW-0238">DNA-binding</keyword>
<evidence type="ECO:0000256" key="5">
    <source>
        <dbReference type="ARBA" id="ARBA00022695"/>
    </source>
</evidence>
<organism evidence="14 15">
    <name type="scientific">Roseofilum halophilum BLCC-M91</name>
    <dbReference type="NCBI Taxonomy" id="3022259"/>
    <lineage>
        <taxon>Bacteria</taxon>
        <taxon>Bacillati</taxon>
        <taxon>Cyanobacteriota</taxon>
        <taxon>Cyanophyceae</taxon>
        <taxon>Desertifilales</taxon>
        <taxon>Desertifilaceae</taxon>
        <taxon>Roseofilum</taxon>
        <taxon>Roseofilum halophilum</taxon>
    </lineage>
</organism>
<keyword evidence="6 9" id="KW-0235">DNA replication</keyword>
<evidence type="ECO:0000256" key="3">
    <source>
        <dbReference type="ARBA" id="ARBA00022490"/>
    </source>
</evidence>
<dbReference type="Pfam" id="PF02767">
    <property type="entry name" value="DNA_pol3_beta_2"/>
    <property type="match status" value="1"/>
</dbReference>
<keyword evidence="4 9" id="KW-0808">Transferase</keyword>
<dbReference type="Proteomes" id="UP001231370">
    <property type="component" value="Unassembled WGS sequence"/>
</dbReference>
<evidence type="ECO:0000256" key="8">
    <source>
        <dbReference type="ARBA" id="ARBA00023125"/>
    </source>
</evidence>